<dbReference type="GO" id="GO:0000155">
    <property type="term" value="F:phosphorelay sensor kinase activity"/>
    <property type="evidence" value="ECO:0007669"/>
    <property type="project" value="InterPro"/>
</dbReference>
<comment type="subcellular location">
    <subcellularLocation>
        <location evidence="2">Cell inner membrane</location>
        <topology evidence="2">Multi-pass membrane protein</topology>
    </subcellularLocation>
</comment>
<dbReference type="Gene3D" id="1.10.287.130">
    <property type="match status" value="1"/>
</dbReference>
<dbReference type="InterPro" id="IPR004358">
    <property type="entry name" value="Sig_transdc_His_kin-like_C"/>
</dbReference>
<dbReference type="Pfam" id="PF02518">
    <property type="entry name" value="HATPase_c"/>
    <property type="match status" value="1"/>
</dbReference>
<protein>
    <recommendedName>
        <fullName evidence="3">histidine kinase</fullName>
        <ecNumber evidence="3">2.7.13.3</ecNumber>
    </recommendedName>
</protein>
<comment type="catalytic activity">
    <reaction evidence="1">
        <text>ATP + protein L-histidine = ADP + protein N-phospho-L-histidine.</text>
        <dbReference type="EC" id="2.7.13.3"/>
    </reaction>
</comment>
<dbReference type="STRING" id="47229.LO55_2169"/>
<dbReference type="SUPFAM" id="SSF47384">
    <property type="entry name" value="Homodimeric domain of signal transducing histidine kinase"/>
    <property type="match status" value="1"/>
</dbReference>
<evidence type="ECO:0000256" key="1">
    <source>
        <dbReference type="ARBA" id="ARBA00000085"/>
    </source>
</evidence>
<dbReference type="InterPro" id="IPR003661">
    <property type="entry name" value="HisK_dim/P_dom"/>
</dbReference>
<comment type="caution">
    <text evidence="11">The sequence shown here is derived from an EMBL/GenBank/DDBJ whole genome shotgun (WGS) entry which is preliminary data.</text>
</comment>
<dbReference type="PANTHER" id="PTHR43547">
    <property type="entry name" value="TWO-COMPONENT HISTIDINE KINASE"/>
    <property type="match status" value="1"/>
</dbReference>
<proteinExistence type="predicted"/>
<reference evidence="11 12" key="1">
    <citation type="submission" date="2012-09" db="EMBL/GenBank/DDBJ databases">
        <title>The Genome Sequence of Massilia timonae CCUG 45783.</title>
        <authorList>
            <consortium name="The Broad Institute Genome Sequencing Platform"/>
            <person name="Earl A."/>
            <person name="Ward D."/>
            <person name="Feldgarden M."/>
            <person name="Gevers D."/>
            <person name="Huys G."/>
            <person name="Walker B."/>
            <person name="Young S.K."/>
            <person name="Zeng Q."/>
            <person name="Gargeya S."/>
            <person name="Fitzgerald M."/>
            <person name="Haas B."/>
            <person name="Abouelleil A."/>
            <person name="Alvarado L."/>
            <person name="Arachchi H.M."/>
            <person name="Berlin A.M."/>
            <person name="Chapman S.B."/>
            <person name="Goldberg J."/>
            <person name="Griggs A."/>
            <person name="Gujja S."/>
            <person name="Hansen M."/>
            <person name="Howarth C."/>
            <person name="Imamovic A."/>
            <person name="Larimer J."/>
            <person name="McCowen C."/>
            <person name="Montmayeur A."/>
            <person name="Murphy C."/>
            <person name="Neiman D."/>
            <person name="Pearson M."/>
            <person name="Priest M."/>
            <person name="Roberts A."/>
            <person name="Saif S."/>
            <person name="Shea T."/>
            <person name="Sisk P."/>
            <person name="Sykes S."/>
            <person name="Wortman J."/>
            <person name="Nusbaum C."/>
            <person name="Birren B."/>
        </authorList>
    </citation>
    <scope>NUCLEOTIDE SEQUENCE [LARGE SCALE GENOMIC DNA]</scope>
    <source>
        <strain evidence="11 12">CCUG 45783</strain>
    </source>
</reference>
<dbReference type="SMART" id="SM00387">
    <property type="entry name" value="HATPase_c"/>
    <property type="match status" value="1"/>
</dbReference>
<dbReference type="CDD" id="cd18774">
    <property type="entry name" value="PDC2_HK_sensor"/>
    <property type="match status" value="1"/>
</dbReference>
<keyword evidence="6" id="KW-0418">Kinase</keyword>
<keyword evidence="8" id="KW-1133">Transmembrane helix</keyword>
<evidence type="ECO:0000256" key="5">
    <source>
        <dbReference type="ARBA" id="ARBA00022679"/>
    </source>
</evidence>
<keyword evidence="8" id="KW-0472">Membrane</keyword>
<dbReference type="InterPro" id="IPR005467">
    <property type="entry name" value="His_kinase_dom"/>
</dbReference>
<dbReference type="PROSITE" id="PS50109">
    <property type="entry name" value="HIS_KIN"/>
    <property type="match status" value="1"/>
</dbReference>
<dbReference type="SMART" id="SM00448">
    <property type="entry name" value="REC"/>
    <property type="match status" value="1"/>
</dbReference>
<keyword evidence="4 7" id="KW-0597">Phosphoprotein</keyword>
<dbReference type="Gene3D" id="3.40.50.2300">
    <property type="match status" value="1"/>
</dbReference>
<evidence type="ECO:0000256" key="3">
    <source>
        <dbReference type="ARBA" id="ARBA00012438"/>
    </source>
</evidence>
<feature type="domain" description="Histidine kinase" evidence="9">
    <location>
        <begin position="377"/>
        <end position="594"/>
    </location>
</feature>
<evidence type="ECO:0000259" key="10">
    <source>
        <dbReference type="PROSITE" id="PS50110"/>
    </source>
</evidence>
<dbReference type="eggNOG" id="COG2205">
    <property type="taxonomic scope" value="Bacteria"/>
</dbReference>
<dbReference type="PATRIC" id="fig|883126.3.peg.1604"/>
<feature type="transmembrane region" description="Helical" evidence="8">
    <location>
        <begin position="7"/>
        <end position="28"/>
    </location>
</feature>
<dbReference type="InterPro" id="IPR036890">
    <property type="entry name" value="HATPase_C_sf"/>
</dbReference>
<dbReference type="GO" id="GO:0005886">
    <property type="term" value="C:plasma membrane"/>
    <property type="evidence" value="ECO:0007669"/>
    <property type="project" value="UniProtKB-SubCell"/>
</dbReference>
<gene>
    <name evidence="11" type="ORF">HMPREF9710_01582</name>
</gene>
<keyword evidence="12" id="KW-1185">Reference proteome</keyword>
<dbReference type="CDD" id="cd00075">
    <property type="entry name" value="HATPase"/>
    <property type="match status" value="1"/>
</dbReference>
<name>K9DEM9_9BURK</name>
<dbReference type="PANTHER" id="PTHR43547:SF2">
    <property type="entry name" value="HYBRID SIGNAL TRANSDUCTION HISTIDINE KINASE C"/>
    <property type="match status" value="1"/>
</dbReference>
<dbReference type="SUPFAM" id="SSF52172">
    <property type="entry name" value="CheY-like"/>
    <property type="match status" value="1"/>
</dbReference>
<dbReference type="FunFam" id="3.30.565.10:FF:000006">
    <property type="entry name" value="Sensor histidine kinase WalK"/>
    <property type="match status" value="1"/>
</dbReference>
<evidence type="ECO:0000256" key="2">
    <source>
        <dbReference type="ARBA" id="ARBA00004429"/>
    </source>
</evidence>
<evidence type="ECO:0000256" key="6">
    <source>
        <dbReference type="ARBA" id="ARBA00022777"/>
    </source>
</evidence>
<feature type="modified residue" description="4-aspartylphosphate" evidence="7">
    <location>
        <position position="662"/>
    </location>
</feature>
<dbReference type="SMART" id="SM00388">
    <property type="entry name" value="HisKA"/>
    <property type="match status" value="1"/>
</dbReference>
<feature type="transmembrane region" description="Helical" evidence="8">
    <location>
        <begin position="273"/>
        <end position="295"/>
    </location>
</feature>
<dbReference type="InterPro" id="IPR001789">
    <property type="entry name" value="Sig_transdc_resp-reg_receiver"/>
</dbReference>
<sequence length="728" mass="77310">MAMKIRAYILIMTGAIVLPIAIFAAVALETLLRSERDAALSTMKEAADATALLVDNELSSAEAALRVLAQSPHLASGDMENFYRHARTADRGDGGRTILFLASGQQVINTVAPLGATLPLPPDYVRTRTRDVIESGRTVVSGLIKGAVQQIPVTTINVPVPIDGGRRYVLGSVFSPDYFSRVIDRRAMPASWKLSVVDRAGYFIARSSEPARLGHAANPLLMRAAAGRQQGMVRFDTRAGVDAYHAFTRSPMSGWIVTVSVPAAEIDGVARRAVMLVAIGMLAALLVAAGAAALFGRRLVNATHGAAASATALGHGGLPPRPRTGIAEFDHLQRCIGEAGRKLAAAEGERSALLQREQEARALAEEQVRIRDDFLAMLSHELRNPLSGIVGAVQLLRMDSPRPELKSQAQDILMRQSRHLTRIVDDLLDLARLARGKIKLDMGPVELSAVVEPTVAALRMAGRVQHTLTTNLEPAWVRADRTRIEQVVTNLVTNALKYTPPGGAIEIALEAHAGKGQAVLTVLDDGVGIAPDLMPRLFDIFVQGKVSLDRSQGGLGIGLSLVRSLVTLHGGSIDAASAGTGQGSVFTLRLPLLEHALVDTPAAAAPARTAPATVLLVEDNEDARRMLAAHLEASGYSVLEADNGIDGLALAHEARPGLAILDIGLPGLDGYQLAARLRADAATRPMRLIALTGYGQASDRERALEAGFDAHLVKPVKFDELARELAGA</sequence>
<dbReference type="InterPro" id="IPR003594">
    <property type="entry name" value="HATPase_dom"/>
</dbReference>
<dbReference type="Pfam" id="PF00072">
    <property type="entry name" value="Response_reg"/>
    <property type="match status" value="1"/>
</dbReference>
<dbReference type="Proteomes" id="UP000009874">
    <property type="component" value="Unassembled WGS sequence"/>
</dbReference>
<evidence type="ECO:0000256" key="4">
    <source>
        <dbReference type="ARBA" id="ARBA00022553"/>
    </source>
</evidence>
<evidence type="ECO:0000313" key="11">
    <source>
        <dbReference type="EMBL" id="EKU83184.1"/>
    </source>
</evidence>
<dbReference type="HOGENOM" id="CLU_000445_114_21_4"/>
<evidence type="ECO:0000313" key="12">
    <source>
        <dbReference type="Proteomes" id="UP000009874"/>
    </source>
</evidence>
<dbReference type="InterPro" id="IPR036097">
    <property type="entry name" value="HisK_dim/P_sf"/>
</dbReference>
<keyword evidence="5" id="KW-0808">Transferase</keyword>
<dbReference type="EC" id="2.7.13.3" evidence="3"/>
<feature type="domain" description="Response regulatory" evidence="10">
    <location>
        <begin position="613"/>
        <end position="728"/>
    </location>
</feature>
<dbReference type="PROSITE" id="PS50110">
    <property type="entry name" value="RESPONSE_REGULATORY"/>
    <property type="match status" value="1"/>
</dbReference>
<dbReference type="CDD" id="cd00082">
    <property type="entry name" value="HisKA"/>
    <property type="match status" value="1"/>
</dbReference>
<evidence type="ECO:0000256" key="7">
    <source>
        <dbReference type="PROSITE-ProRule" id="PRU00169"/>
    </source>
</evidence>
<dbReference type="EMBL" id="AGZI01000017">
    <property type="protein sequence ID" value="EKU83184.1"/>
    <property type="molecule type" value="Genomic_DNA"/>
</dbReference>
<dbReference type="Gene3D" id="3.30.565.10">
    <property type="entry name" value="Histidine kinase-like ATPase, C-terminal domain"/>
    <property type="match status" value="1"/>
</dbReference>
<organism evidence="11 12">
    <name type="scientific">Massilia timonae CCUG 45783</name>
    <dbReference type="NCBI Taxonomy" id="883126"/>
    <lineage>
        <taxon>Bacteria</taxon>
        <taxon>Pseudomonadati</taxon>
        <taxon>Pseudomonadota</taxon>
        <taxon>Betaproteobacteria</taxon>
        <taxon>Burkholderiales</taxon>
        <taxon>Oxalobacteraceae</taxon>
        <taxon>Telluria group</taxon>
        <taxon>Massilia</taxon>
    </lineage>
</organism>
<dbReference type="Pfam" id="PF00512">
    <property type="entry name" value="HisKA"/>
    <property type="match status" value="1"/>
</dbReference>
<evidence type="ECO:0000256" key="8">
    <source>
        <dbReference type="SAM" id="Phobius"/>
    </source>
</evidence>
<dbReference type="AlphaFoldDB" id="K9DEM9"/>
<dbReference type="SUPFAM" id="SSF55874">
    <property type="entry name" value="ATPase domain of HSP90 chaperone/DNA topoisomerase II/histidine kinase"/>
    <property type="match status" value="1"/>
</dbReference>
<dbReference type="InterPro" id="IPR011006">
    <property type="entry name" value="CheY-like_superfamily"/>
</dbReference>
<dbReference type="Gene3D" id="3.30.450.20">
    <property type="entry name" value="PAS domain"/>
    <property type="match status" value="1"/>
</dbReference>
<dbReference type="PRINTS" id="PR00344">
    <property type="entry name" value="BCTRLSENSOR"/>
</dbReference>
<evidence type="ECO:0000259" key="9">
    <source>
        <dbReference type="PROSITE" id="PS50109"/>
    </source>
</evidence>
<keyword evidence="8" id="KW-0812">Transmembrane</keyword>
<accession>K9DEM9</accession>